<dbReference type="GeneTree" id="ENSGT00940000157046"/>
<dbReference type="GO" id="GO:0005634">
    <property type="term" value="C:nucleus"/>
    <property type="evidence" value="ECO:0007669"/>
    <property type="project" value="UniProtKB-SubCell"/>
</dbReference>
<dbReference type="Ensembl" id="ENSSLUT00000006905.1">
    <property type="protein sequence ID" value="ENSSLUP00000006737.1"/>
    <property type="gene ID" value="ENSSLUG00000002961.1"/>
</dbReference>
<sequence>FVVVGTHPGASRYTAVLTEDDVCCHSLCSPASQSSQPREADVKFLFTSVPVKSEEDDEEQAQCSQLHENQTEENGEAEHLKTDADGEDCGGPEPARNSDPERHSQPDVDDENWEETGEPHCSVCKTMFSNENLLLKHMTVHTGEKPFGCPVCRKRFTDHSNLKRHLTLHTGERPFKCSVCSKRFAQKGHLKQHATLHTREKQFSCSVCSKRFSNHSNLRRHLTLHTGEKPFSCPICSKNFAQRGHLKQHLPVHTGEKPFSCPVCSKTFTQKHHQYVEKHKCHVFPPIPECCVDQRWKKY</sequence>
<feature type="domain" description="C2H2-type" evidence="13">
    <location>
        <begin position="119"/>
        <end position="146"/>
    </location>
</feature>
<keyword evidence="9" id="KW-0804">Transcription</keyword>
<comment type="similarity">
    <text evidence="2">Belongs to the krueppel C2H2-type zinc-finger protein family.</text>
</comment>
<proteinExistence type="inferred from homology"/>
<evidence type="ECO:0000256" key="9">
    <source>
        <dbReference type="ARBA" id="ARBA00023163"/>
    </source>
</evidence>
<keyword evidence="5 11" id="KW-0863">Zinc-finger</keyword>
<feature type="domain" description="C2H2-type" evidence="13">
    <location>
        <begin position="175"/>
        <end position="202"/>
    </location>
</feature>
<feature type="domain" description="C2H2-type" evidence="13">
    <location>
        <begin position="203"/>
        <end position="230"/>
    </location>
</feature>
<dbReference type="FunFam" id="3.30.160.60:FF:000478">
    <property type="entry name" value="Zinc finger protein 133"/>
    <property type="match status" value="1"/>
</dbReference>
<evidence type="ECO:0000313" key="15">
    <source>
        <dbReference type="Proteomes" id="UP000694568"/>
    </source>
</evidence>
<dbReference type="Gene3D" id="3.30.160.60">
    <property type="entry name" value="Classic Zinc Finger"/>
    <property type="match status" value="6"/>
</dbReference>
<dbReference type="GO" id="GO:0008270">
    <property type="term" value="F:zinc ion binding"/>
    <property type="evidence" value="ECO:0007669"/>
    <property type="project" value="UniProtKB-KW"/>
</dbReference>
<feature type="domain" description="C2H2-type" evidence="13">
    <location>
        <begin position="147"/>
        <end position="174"/>
    </location>
</feature>
<dbReference type="FunFam" id="3.30.160.60:FF:001480">
    <property type="entry name" value="Si:cabz01071911.3"/>
    <property type="match status" value="1"/>
</dbReference>
<dbReference type="FunFam" id="3.30.160.60:FF:002343">
    <property type="entry name" value="Zinc finger protein 33A"/>
    <property type="match status" value="1"/>
</dbReference>
<keyword evidence="8" id="KW-0238">DNA-binding</keyword>
<evidence type="ECO:0000259" key="13">
    <source>
        <dbReference type="PROSITE" id="PS50157"/>
    </source>
</evidence>
<name>A0A8C9X6I7_SANLU</name>
<feature type="region of interest" description="Disordered" evidence="12">
    <location>
        <begin position="50"/>
        <end position="117"/>
    </location>
</feature>
<dbReference type="InterPro" id="IPR013087">
    <property type="entry name" value="Znf_C2H2_type"/>
</dbReference>
<dbReference type="PROSITE" id="PS50157">
    <property type="entry name" value="ZINC_FINGER_C2H2_2"/>
    <property type="match status" value="5"/>
</dbReference>
<dbReference type="SMART" id="SM00355">
    <property type="entry name" value="ZnF_C2H2"/>
    <property type="match status" value="6"/>
</dbReference>
<organism evidence="14 15">
    <name type="scientific">Sander lucioperca</name>
    <name type="common">Pike-perch</name>
    <name type="synonym">Perca lucioperca</name>
    <dbReference type="NCBI Taxonomy" id="283035"/>
    <lineage>
        <taxon>Eukaryota</taxon>
        <taxon>Metazoa</taxon>
        <taxon>Chordata</taxon>
        <taxon>Craniata</taxon>
        <taxon>Vertebrata</taxon>
        <taxon>Euteleostomi</taxon>
        <taxon>Actinopterygii</taxon>
        <taxon>Neopterygii</taxon>
        <taxon>Teleostei</taxon>
        <taxon>Neoteleostei</taxon>
        <taxon>Acanthomorphata</taxon>
        <taxon>Eupercaria</taxon>
        <taxon>Perciformes</taxon>
        <taxon>Percoidei</taxon>
        <taxon>Percidae</taxon>
        <taxon>Luciopercinae</taxon>
        <taxon>Sander</taxon>
    </lineage>
</organism>
<dbReference type="Pfam" id="PF00096">
    <property type="entry name" value="zf-C2H2"/>
    <property type="match status" value="5"/>
</dbReference>
<keyword evidence="7" id="KW-0805">Transcription regulation</keyword>
<keyword evidence="3" id="KW-0479">Metal-binding</keyword>
<evidence type="ECO:0000256" key="2">
    <source>
        <dbReference type="ARBA" id="ARBA00006991"/>
    </source>
</evidence>
<evidence type="ECO:0000313" key="14">
    <source>
        <dbReference type="Ensembl" id="ENSSLUP00000006737.1"/>
    </source>
</evidence>
<keyword evidence="15" id="KW-1185">Reference proteome</keyword>
<evidence type="ECO:0000256" key="3">
    <source>
        <dbReference type="ARBA" id="ARBA00022723"/>
    </source>
</evidence>
<dbReference type="Proteomes" id="UP000694568">
    <property type="component" value="Unplaced"/>
</dbReference>
<dbReference type="InterPro" id="IPR036236">
    <property type="entry name" value="Znf_C2H2_sf"/>
</dbReference>
<dbReference type="FunFam" id="3.30.160.60:FF:000446">
    <property type="entry name" value="Zinc finger protein"/>
    <property type="match status" value="1"/>
</dbReference>
<protein>
    <recommendedName>
        <fullName evidence="13">C2H2-type domain-containing protein</fullName>
    </recommendedName>
</protein>
<evidence type="ECO:0000256" key="7">
    <source>
        <dbReference type="ARBA" id="ARBA00023015"/>
    </source>
</evidence>
<evidence type="ECO:0000256" key="10">
    <source>
        <dbReference type="ARBA" id="ARBA00023242"/>
    </source>
</evidence>
<evidence type="ECO:0000256" key="8">
    <source>
        <dbReference type="ARBA" id="ARBA00023125"/>
    </source>
</evidence>
<keyword evidence="6" id="KW-0862">Zinc</keyword>
<dbReference type="PROSITE" id="PS00028">
    <property type="entry name" value="ZINC_FINGER_C2H2_1"/>
    <property type="match status" value="5"/>
</dbReference>
<feature type="domain" description="C2H2-type" evidence="13">
    <location>
        <begin position="231"/>
        <end position="258"/>
    </location>
</feature>
<keyword evidence="4" id="KW-0677">Repeat</keyword>
<dbReference type="GO" id="GO:0003677">
    <property type="term" value="F:DNA binding"/>
    <property type="evidence" value="ECO:0007669"/>
    <property type="project" value="UniProtKB-KW"/>
</dbReference>
<dbReference type="SUPFAM" id="SSF57667">
    <property type="entry name" value="beta-beta-alpha zinc fingers"/>
    <property type="match status" value="3"/>
</dbReference>
<feature type="compositionally biased region" description="Acidic residues" evidence="12">
    <location>
        <begin position="107"/>
        <end position="116"/>
    </location>
</feature>
<evidence type="ECO:0000256" key="11">
    <source>
        <dbReference type="PROSITE-ProRule" id="PRU00042"/>
    </source>
</evidence>
<reference evidence="14" key="2">
    <citation type="submission" date="2025-09" db="UniProtKB">
        <authorList>
            <consortium name="Ensembl"/>
        </authorList>
    </citation>
    <scope>IDENTIFICATION</scope>
</reference>
<dbReference type="PANTHER" id="PTHR24394">
    <property type="entry name" value="ZINC FINGER PROTEIN"/>
    <property type="match status" value="1"/>
</dbReference>
<dbReference type="AlphaFoldDB" id="A0A8C9X6I7"/>
<evidence type="ECO:0000256" key="1">
    <source>
        <dbReference type="ARBA" id="ARBA00004123"/>
    </source>
</evidence>
<dbReference type="PANTHER" id="PTHR24394:SF44">
    <property type="entry name" value="ZINC FINGER PROTEIN 271-LIKE"/>
    <property type="match status" value="1"/>
</dbReference>
<comment type="subcellular location">
    <subcellularLocation>
        <location evidence="1">Nucleus</location>
    </subcellularLocation>
</comment>
<evidence type="ECO:0000256" key="5">
    <source>
        <dbReference type="ARBA" id="ARBA00022771"/>
    </source>
</evidence>
<dbReference type="GO" id="GO:0000981">
    <property type="term" value="F:DNA-binding transcription factor activity, RNA polymerase II-specific"/>
    <property type="evidence" value="ECO:0007669"/>
    <property type="project" value="TreeGrafter"/>
</dbReference>
<keyword evidence="10" id="KW-0539">Nucleus</keyword>
<evidence type="ECO:0000256" key="4">
    <source>
        <dbReference type="ARBA" id="ARBA00022737"/>
    </source>
</evidence>
<accession>A0A8C9X6I7</accession>
<evidence type="ECO:0000256" key="6">
    <source>
        <dbReference type="ARBA" id="ARBA00022833"/>
    </source>
</evidence>
<feature type="compositionally biased region" description="Basic and acidic residues" evidence="12">
    <location>
        <begin position="96"/>
        <end position="106"/>
    </location>
</feature>
<evidence type="ECO:0000256" key="12">
    <source>
        <dbReference type="SAM" id="MobiDB-lite"/>
    </source>
</evidence>
<reference evidence="14" key="1">
    <citation type="submission" date="2025-08" db="UniProtKB">
        <authorList>
            <consortium name="Ensembl"/>
        </authorList>
    </citation>
    <scope>IDENTIFICATION</scope>
</reference>
<dbReference type="FunFam" id="3.30.160.60:FF:000624">
    <property type="entry name" value="zinc finger protein 697"/>
    <property type="match status" value="1"/>
</dbReference>